<feature type="transmembrane region" description="Helical" evidence="6">
    <location>
        <begin position="77"/>
        <end position="94"/>
    </location>
</feature>
<dbReference type="CDD" id="cd06173">
    <property type="entry name" value="MFS_MefA_like"/>
    <property type="match status" value="1"/>
</dbReference>
<reference evidence="7" key="1">
    <citation type="journal article" date="2014" name="Int. J. Syst. Evol. Microbiol.">
        <title>Complete genome sequence of Corynebacterium casei LMG S-19264T (=DSM 44701T), isolated from a smear-ripened cheese.</title>
        <authorList>
            <consortium name="US DOE Joint Genome Institute (JGI-PGF)"/>
            <person name="Walter F."/>
            <person name="Albersmeier A."/>
            <person name="Kalinowski J."/>
            <person name="Ruckert C."/>
        </authorList>
    </citation>
    <scope>NUCLEOTIDE SEQUENCE</scope>
    <source>
        <strain evidence="7">CGMCC 1.12698</strain>
    </source>
</reference>
<feature type="transmembrane region" description="Helical" evidence="6">
    <location>
        <begin position="344"/>
        <end position="365"/>
    </location>
</feature>
<feature type="transmembrane region" description="Helical" evidence="6">
    <location>
        <begin position="220"/>
        <end position="244"/>
    </location>
</feature>
<evidence type="ECO:0000256" key="6">
    <source>
        <dbReference type="SAM" id="Phobius"/>
    </source>
</evidence>
<dbReference type="Proteomes" id="UP000605259">
    <property type="component" value="Unassembled WGS sequence"/>
</dbReference>
<comment type="subcellular location">
    <subcellularLocation>
        <location evidence="1">Cell membrane</location>
        <topology evidence="1">Multi-pass membrane protein</topology>
    </subcellularLocation>
</comment>
<reference evidence="7" key="2">
    <citation type="submission" date="2020-09" db="EMBL/GenBank/DDBJ databases">
        <authorList>
            <person name="Sun Q."/>
            <person name="Zhou Y."/>
        </authorList>
    </citation>
    <scope>NUCLEOTIDE SEQUENCE</scope>
    <source>
        <strain evidence="7">CGMCC 1.12698</strain>
    </source>
</reference>
<accession>A0A917APB5</accession>
<dbReference type="SUPFAM" id="SSF103473">
    <property type="entry name" value="MFS general substrate transporter"/>
    <property type="match status" value="1"/>
</dbReference>
<gene>
    <name evidence="7" type="ORF">GCM10007140_11990</name>
</gene>
<proteinExistence type="predicted"/>
<dbReference type="GO" id="GO:0005886">
    <property type="term" value="C:plasma membrane"/>
    <property type="evidence" value="ECO:0007669"/>
    <property type="project" value="UniProtKB-SubCell"/>
</dbReference>
<evidence type="ECO:0000313" key="7">
    <source>
        <dbReference type="EMBL" id="GGE63340.1"/>
    </source>
</evidence>
<name>A0A917APB5_9BACI</name>
<dbReference type="GO" id="GO:0022857">
    <property type="term" value="F:transmembrane transporter activity"/>
    <property type="evidence" value="ECO:0007669"/>
    <property type="project" value="InterPro"/>
</dbReference>
<evidence type="ECO:0000313" key="8">
    <source>
        <dbReference type="Proteomes" id="UP000605259"/>
    </source>
</evidence>
<evidence type="ECO:0000256" key="2">
    <source>
        <dbReference type="ARBA" id="ARBA00022475"/>
    </source>
</evidence>
<evidence type="ECO:0000256" key="3">
    <source>
        <dbReference type="ARBA" id="ARBA00022692"/>
    </source>
</evidence>
<dbReference type="InterPro" id="IPR011701">
    <property type="entry name" value="MFS"/>
</dbReference>
<protein>
    <submittedName>
        <fullName evidence="7">MFS transporter</fullName>
    </submittedName>
</protein>
<dbReference type="InterPro" id="IPR036259">
    <property type="entry name" value="MFS_trans_sf"/>
</dbReference>
<feature type="transmembrane region" description="Helical" evidence="6">
    <location>
        <begin position="306"/>
        <end position="323"/>
    </location>
</feature>
<feature type="transmembrane region" description="Helical" evidence="6">
    <location>
        <begin position="256"/>
        <end position="275"/>
    </location>
</feature>
<keyword evidence="4 6" id="KW-1133">Transmembrane helix</keyword>
<feature type="transmembrane region" description="Helical" evidence="6">
    <location>
        <begin position="45"/>
        <end position="65"/>
    </location>
</feature>
<feature type="transmembrane region" description="Helical" evidence="6">
    <location>
        <begin position="282"/>
        <end position="300"/>
    </location>
</feature>
<dbReference type="EMBL" id="BMFK01000001">
    <property type="protein sequence ID" value="GGE63340.1"/>
    <property type="molecule type" value="Genomic_DNA"/>
</dbReference>
<keyword evidence="2" id="KW-1003">Cell membrane</keyword>
<sequence length="399" mass="45086">MKNYPRSFKALWIGEIVSEFGSVAGGIINGLLLYEITGSKEWMGVLWLIYFIPSLILQFISAPFLNGVKKEQFLRHIQLIRAIAYICPVLGYMIDYHIGTIIGLILLQLVLGLIQPIYATLSFSLLPDICKEDDLPQANNLLDGTIRIMSFLAPSVTALLLFISPVQFLYLFSCGMFLVSYLLLQQIEAQQTKETAPWTKKFWWTEMKEGYRTFFQFPTLLHLTFLSSLVQFAVGATMVLSIPFIREELQGNTWEYAIFSGTFPLGYALGMILLTKIQQSQQTMYIGLLGGGMSFILLFFAPSIPLAWLCELIGGMFFPLFNAQSAALFQRKAPRDRLAQLSSVRLLLMRVTMPFGIFFASTPLFHLSTRATYIVIGSMIVLPGIFYLLQSMKLVNKTN</sequence>
<feature type="transmembrane region" description="Helical" evidence="6">
    <location>
        <begin position="371"/>
        <end position="389"/>
    </location>
</feature>
<dbReference type="PANTHER" id="PTHR23513">
    <property type="entry name" value="INTEGRAL MEMBRANE EFFLUX PROTEIN-RELATED"/>
    <property type="match status" value="1"/>
</dbReference>
<dbReference type="RefSeq" id="WP_188387485.1">
    <property type="nucleotide sequence ID" value="NZ_BMFK01000001.1"/>
</dbReference>
<evidence type="ECO:0000256" key="4">
    <source>
        <dbReference type="ARBA" id="ARBA00022989"/>
    </source>
</evidence>
<dbReference type="Gene3D" id="1.20.1250.20">
    <property type="entry name" value="MFS general substrate transporter like domains"/>
    <property type="match status" value="1"/>
</dbReference>
<feature type="transmembrane region" description="Helical" evidence="6">
    <location>
        <begin position="168"/>
        <end position="184"/>
    </location>
</feature>
<comment type="caution">
    <text evidence="7">The sequence shown here is derived from an EMBL/GenBank/DDBJ whole genome shotgun (WGS) entry which is preliminary data.</text>
</comment>
<feature type="transmembrane region" description="Helical" evidence="6">
    <location>
        <begin position="12"/>
        <end position="33"/>
    </location>
</feature>
<dbReference type="Pfam" id="PF07690">
    <property type="entry name" value="MFS_1"/>
    <property type="match status" value="1"/>
</dbReference>
<keyword evidence="3 6" id="KW-0812">Transmembrane</keyword>
<dbReference type="AlphaFoldDB" id="A0A917APB5"/>
<organism evidence="7 8">
    <name type="scientific">Priestia taiwanensis</name>
    <dbReference type="NCBI Taxonomy" id="1347902"/>
    <lineage>
        <taxon>Bacteria</taxon>
        <taxon>Bacillati</taxon>
        <taxon>Bacillota</taxon>
        <taxon>Bacilli</taxon>
        <taxon>Bacillales</taxon>
        <taxon>Bacillaceae</taxon>
        <taxon>Priestia</taxon>
    </lineage>
</organism>
<dbReference type="PANTHER" id="PTHR23513:SF6">
    <property type="entry name" value="MAJOR FACILITATOR SUPERFAMILY ASSOCIATED DOMAIN-CONTAINING PROTEIN"/>
    <property type="match status" value="1"/>
</dbReference>
<evidence type="ECO:0000256" key="1">
    <source>
        <dbReference type="ARBA" id="ARBA00004651"/>
    </source>
</evidence>
<feature type="transmembrane region" description="Helical" evidence="6">
    <location>
        <begin position="100"/>
        <end position="123"/>
    </location>
</feature>
<keyword evidence="8" id="KW-1185">Reference proteome</keyword>
<evidence type="ECO:0000256" key="5">
    <source>
        <dbReference type="ARBA" id="ARBA00023136"/>
    </source>
</evidence>
<keyword evidence="5 6" id="KW-0472">Membrane</keyword>